<evidence type="ECO:0000313" key="4">
    <source>
        <dbReference type="Proteomes" id="UP001597469"/>
    </source>
</evidence>
<protein>
    <submittedName>
        <fullName evidence="3">Sialate O-acetylesterase</fullName>
    </submittedName>
</protein>
<keyword evidence="1" id="KW-0378">Hydrolase</keyword>
<dbReference type="SUPFAM" id="SSF52266">
    <property type="entry name" value="SGNH hydrolase"/>
    <property type="match status" value="1"/>
</dbReference>
<dbReference type="Proteomes" id="UP001597469">
    <property type="component" value="Unassembled WGS sequence"/>
</dbReference>
<organism evidence="3 4">
    <name type="scientific">Spirosoma soli</name>
    <dbReference type="NCBI Taxonomy" id="1770529"/>
    <lineage>
        <taxon>Bacteria</taxon>
        <taxon>Pseudomonadati</taxon>
        <taxon>Bacteroidota</taxon>
        <taxon>Cytophagia</taxon>
        <taxon>Cytophagales</taxon>
        <taxon>Cytophagaceae</taxon>
        <taxon>Spirosoma</taxon>
    </lineage>
</organism>
<dbReference type="InterPro" id="IPR036514">
    <property type="entry name" value="SGNH_hydro_sf"/>
</dbReference>
<keyword evidence="4" id="KW-1185">Reference proteome</keyword>
<comment type="caution">
    <text evidence="3">The sequence shown here is derived from an EMBL/GenBank/DDBJ whole genome shotgun (WGS) entry which is preliminary data.</text>
</comment>
<evidence type="ECO:0000259" key="2">
    <source>
        <dbReference type="Pfam" id="PF03629"/>
    </source>
</evidence>
<dbReference type="Gene3D" id="3.40.50.1110">
    <property type="entry name" value="SGNH hydrolase"/>
    <property type="match status" value="1"/>
</dbReference>
<evidence type="ECO:0000256" key="1">
    <source>
        <dbReference type="ARBA" id="ARBA00022801"/>
    </source>
</evidence>
<name>A0ABW5M2N4_9BACT</name>
<proteinExistence type="predicted"/>
<dbReference type="InterPro" id="IPR008979">
    <property type="entry name" value="Galactose-bd-like_sf"/>
</dbReference>
<dbReference type="EMBL" id="JBHULN010000004">
    <property type="protein sequence ID" value="MFD2570554.1"/>
    <property type="molecule type" value="Genomic_DNA"/>
</dbReference>
<dbReference type="Gene3D" id="2.60.120.260">
    <property type="entry name" value="Galactose-binding domain-like"/>
    <property type="match status" value="1"/>
</dbReference>
<dbReference type="RefSeq" id="WP_381521340.1">
    <property type="nucleotide sequence ID" value="NZ_JBHULN010000004.1"/>
</dbReference>
<dbReference type="SUPFAM" id="SSF49785">
    <property type="entry name" value="Galactose-binding domain-like"/>
    <property type="match status" value="1"/>
</dbReference>
<dbReference type="PANTHER" id="PTHR22901:SF0">
    <property type="entry name" value="SIALATE O-ACETYLESTERASE"/>
    <property type="match status" value="1"/>
</dbReference>
<dbReference type="Pfam" id="PF03629">
    <property type="entry name" value="SASA"/>
    <property type="match status" value="1"/>
</dbReference>
<feature type="domain" description="Sialate O-acetylesterase" evidence="2">
    <location>
        <begin position="422"/>
        <end position="546"/>
    </location>
</feature>
<accession>A0ABW5M2N4</accession>
<dbReference type="InterPro" id="IPR005181">
    <property type="entry name" value="SASA"/>
</dbReference>
<dbReference type="InterPro" id="IPR039329">
    <property type="entry name" value="SIAE"/>
</dbReference>
<dbReference type="PANTHER" id="PTHR22901">
    <property type="entry name" value="SIALATE O-ACETYLESTERASE"/>
    <property type="match status" value="1"/>
</dbReference>
<evidence type="ECO:0000313" key="3">
    <source>
        <dbReference type="EMBL" id="MFD2570554.1"/>
    </source>
</evidence>
<gene>
    <name evidence="3" type="ORF">ACFSUS_07920</name>
</gene>
<sequence>MQCRFIPTVGAYVLSLLLIISTGVQAQLRLPKLISDGMVLQRDAALKIWGWANAGEKITVRFNRKTYKTITGSNGKWLLTLPPMPAGGPYSMDIVGHTQLTVKDILIGDVWFCSGQSNMVHQLNIHDVTYAKEIAEANYPQIRQFWIPTLTSVQGPQSDLPNGQWRAAVGEDVRPFSAVAYFFAKKLHSTYKVPIGIINASVGGTPIEAWTSEEGLNDFSALQATIDKNKDTTYVNSLTRRLPSTASRPAPPVDLGMAEATKWYHISYIPKGWHPINVPGYWEDQGIKDLNGVVWYRKEIDIPASMTGKTARVFLGRIVDADELYINGKQVGKTTYMYPQRRYNIAADVLKAGKNVFVVRVTNNAGKGGFVPDKPYCIFVGADTVDLKGTWQYKVGTAYRPFAAGGNPAGGSPAGGINAQNQPTALYNAMVAPEINYAIKGFCWYQGESNAGKPQEYKKLQVALIQDWRNQWKQGPLPFLYVQLPGFMDYNYQPSESNWAVLREAQLKALLVPNTAMAVAIDLGEWNDIHPDNKKDVGERLALAALKTAYKENLISSGPLYQSATVEGNKIVISFTNVGSGLISSDGEDLGEFAIAGADKKFVWAKAKIENGKVVVSSDEVSNPKYVRYAWADNPVNPNLYNKEGLPASPFRTDQ</sequence>
<reference evidence="4" key="1">
    <citation type="journal article" date="2019" name="Int. J. Syst. Evol. Microbiol.">
        <title>The Global Catalogue of Microorganisms (GCM) 10K type strain sequencing project: providing services to taxonomists for standard genome sequencing and annotation.</title>
        <authorList>
            <consortium name="The Broad Institute Genomics Platform"/>
            <consortium name="The Broad Institute Genome Sequencing Center for Infectious Disease"/>
            <person name="Wu L."/>
            <person name="Ma J."/>
        </authorList>
    </citation>
    <scope>NUCLEOTIDE SEQUENCE [LARGE SCALE GENOMIC DNA]</scope>
    <source>
        <strain evidence="4">KCTC 42805</strain>
    </source>
</reference>